<keyword evidence="2" id="KW-1185">Reference proteome</keyword>
<protein>
    <submittedName>
        <fullName evidence="1">Uncharacterized protein</fullName>
    </submittedName>
</protein>
<evidence type="ECO:0000313" key="2">
    <source>
        <dbReference type="Proteomes" id="UP000276437"/>
    </source>
</evidence>
<dbReference type="AlphaFoldDB" id="A0A348AQS4"/>
<gene>
    <name evidence="1" type="ORF">MAMMFC1_04139</name>
</gene>
<dbReference type="RefSeq" id="WP_126310245.1">
    <property type="nucleotide sequence ID" value="NZ_AP018449.1"/>
</dbReference>
<accession>A0A348AQS4</accession>
<evidence type="ECO:0000313" key="1">
    <source>
        <dbReference type="EMBL" id="BBB93422.1"/>
    </source>
</evidence>
<proteinExistence type="predicted"/>
<dbReference type="EMBL" id="AP018449">
    <property type="protein sequence ID" value="BBB93422.1"/>
    <property type="molecule type" value="Genomic_DNA"/>
</dbReference>
<dbReference type="Proteomes" id="UP000276437">
    <property type="component" value="Chromosome"/>
</dbReference>
<reference evidence="1 2" key="1">
    <citation type="journal article" date="2018" name="Int. J. Syst. Evol. Microbiol.">
        <title>Methylomusa anaerophila gen. nov., sp. nov., an anaerobic methanol-utilizing bacterium isolated from a microbial fuel cell.</title>
        <authorList>
            <person name="Amano N."/>
            <person name="Yamamuro A."/>
            <person name="Miyahara M."/>
            <person name="Kouzuma A."/>
            <person name="Abe T."/>
            <person name="Watanabe K."/>
        </authorList>
    </citation>
    <scope>NUCLEOTIDE SEQUENCE [LARGE SCALE GENOMIC DNA]</scope>
    <source>
        <strain evidence="1 2">MMFC1</strain>
    </source>
</reference>
<organism evidence="1 2">
    <name type="scientific">Methylomusa anaerophila</name>
    <dbReference type="NCBI Taxonomy" id="1930071"/>
    <lineage>
        <taxon>Bacteria</taxon>
        <taxon>Bacillati</taxon>
        <taxon>Bacillota</taxon>
        <taxon>Negativicutes</taxon>
        <taxon>Selenomonadales</taxon>
        <taxon>Sporomusaceae</taxon>
        <taxon>Methylomusa</taxon>
    </lineage>
</organism>
<name>A0A348AQS4_9FIRM</name>
<sequence length="527" mass="59968">MERNFREETMKHNNLLSLEAICKIVGLDDNLIIDHEEMGKRLKVTFFPYEGNVCEHTRRFYAKLKEAFIHYGVTIVPFEEALIKKDQKAIKKGIHLIVLGEQSVDNMPIEYLTSYRDNLILTVIDDNKYIAENFIQKGFKEQADYGLALITWHFSNFVVGVDKDHWIPYGSTGLNDVYKTDYAGSFNNDILKTLISKLYAPINPLPLSDFKISKEGFSGTDPQIKPYLDDLVKGSKLFMDTGLMSYRFTANDVPFKKDAYRKLYTIMLDNRTSVHFGYISRQLPTCLSSVYLLPEAEKEIGIAFGDKDYTFHNDELYIKLMLNNAEICLKVPEIHTLTSISGADKVNMQYKDIVKMGLNNGKMTLQFEESVDPVKSNVRPSFDTKVILSNAVATSLFASILKYVNPAAAYPNLLETNGIALGHWHGYFNPDYIPRGWEIYGGNFPVFMCSAQQAAAYGFIGKSKAMMKHILSQQDHEYCGDIHIEPDHGVNITWESLTNLAYFLRSSNNVAKVGTEFFPLIKNYSTI</sequence>
<dbReference type="KEGG" id="mana:MAMMFC1_04139"/>